<dbReference type="Gene3D" id="2.170.130.10">
    <property type="entry name" value="TonB-dependent receptor, plug domain"/>
    <property type="match status" value="1"/>
</dbReference>
<keyword evidence="3 8" id="KW-1134">Transmembrane beta strand</keyword>
<dbReference type="EMBL" id="JXRA01000051">
    <property type="protein sequence ID" value="KIO76936.1"/>
    <property type="molecule type" value="Genomic_DNA"/>
</dbReference>
<evidence type="ECO:0000256" key="1">
    <source>
        <dbReference type="ARBA" id="ARBA00004571"/>
    </source>
</evidence>
<comment type="caution">
    <text evidence="13">The sequence shown here is derived from an EMBL/GenBank/DDBJ whole genome shotgun (WGS) entry which is preliminary data.</text>
</comment>
<dbReference type="Pfam" id="PF07715">
    <property type="entry name" value="Plug"/>
    <property type="match status" value="1"/>
</dbReference>
<feature type="domain" description="Outer membrane protein beta-barrel" evidence="12">
    <location>
        <begin position="388"/>
        <end position="773"/>
    </location>
</feature>
<feature type="chain" id="PRO_5002211130" evidence="10">
    <location>
        <begin position="20"/>
        <end position="813"/>
    </location>
</feature>
<dbReference type="RefSeq" id="WP_041882309.1">
    <property type="nucleotide sequence ID" value="NZ_CP157278.1"/>
</dbReference>
<evidence type="ECO:0000256" key="5">
    <source>
        <dbReference type="ARBA" id="ARBA00022729"/>
    </source>
</evidence>
<keyword evidence="5 10" id="KW-0732">Signal</keyword>
<evidence type="ECO:0000256" key="8">
    <source>
        <dbReference type="PROSITE-ProRule" id="PRU01360"/>
    </source>
</evidence>
<dbReference type="GO" id="GO:0015344">
    <property type="term" value="F:siderophore uptake transmembrane transporter activity"/>
    <property type="evidence" value="ECO:0007669"/>
    <property type="project" value="TreeGrafter"/>
</dbReference>
<feature type="signal peptide" evidence="10">
    <location>
        <begin position="1"/>
        <end position="19"/>
    </location>
</feature>
<evidence type="ECO:0000256" key="9">
    <source>
        <dbReference type="SAM" id="MobiDB-lite"/>
    </source>
</evidence>
<dbReference type="InterPro" id="IPR037066">
    <property type="entry name" value="Plug_dom_sf"/>
</dbReference>
<feature type="compositionally biased region" description="Basic and acidic residues" evidence="9">
    <location>
        <begin position="789"/>
        <end position="798"/>
    </location>
</feature>
<dbReference type="InterPro" id="IPR039426">
    <property type="entry name" value="TonB-dep_rcpt-like"/>
</dbReference>
<dbReference type="Proteomes" id="UP000032049">
    <property type="component" value="Unassembled WGS sequence"/>
</dbReference>
<gene>
    <name evidence="13" type="ORF">TH53_11995</name>
</gene>
<dbReference type="STRING" id="1503925.TH53_11995"/>
<evidence type="ECO:0000256" key="6">
    <source>
        <dbReference type="ARBA" id="ARBA00023136"/>
    </source>
</evidence>
<evidence type="ECO:0000256" key="10">
    <source>
        <dbReference type="SAM" id="SignalP"/>
    </source>
</evidence>
<name>A0A0D0GQY8_9SPHI</name>
<organism evidence="13 14">
    <name type="scientific">Pedobacter lusitanus</name>
    <dbReference type="NCBI Taxonomy" id="1503925"/>
    <lineage>
        <taxon>Bacteria</taxon>
        <taxon>Pseudomonadati</taxon>
        <taxon>Bacteroidota</taxon>
        <taxon>Sphingobacteriia</taxon>
        <taxon>Sphingobacteriales</taxon>
        <taxon>Sphingobacteriaceae</taxon>
        <taxon>Pedobacter</taxon>
    </lineage>
</organism>
<comment type="similarity">
    <text evidence="8">Belongs to the TonB-dependent receptor family.</text>
</comment>
<evidence type="ECO:0000256" key="7">
    <source>
        <dbReference type="ARBA" id="ARBA00023237"/>
    </source>
</evidence>
<dbReference type="SUPFAM" id="SSF49464">
    <property type="entry name" value="Carboxypeptidase regulatory domain-like"/>
    <property type="match status" value="1"/>
</dbReference>
<evidence type="ECO:0000313" key="13">
    <source>
        <dbReference type="EMBL" id="KIO76936.1"/>
    </source>
</evidence>
<dbReference type="InterPro" id="IPR041700">
    <property type="entry name" value="OMP_b-brl_3"/>
</dbReference>
<dbReference type="AlphaFoldDB" id="A0A0D0GQY8"/>
<dbReference type="PROSITE" id="PS52016">
    <property type="entry name" value="TONB_DEPENDENT_REC_3"/>
    <property type="match status" value="1"/>
</dbReference>
<feature type="compositionally biased region" description="Gly residues" evidence="9">
    <location>
        <begin position="799"/>
        <end position="813"/>
    </location>
</feature>
<reference evidence="13 14" key="1">
    <citation type="submission" date="2015-01" db="EMBL/GenBank/DDBJ databases">
        <title>Draft genome sequence of Pedobacter sp. NL19 isolated from sludge of an effluent treatment pond in an abandoned uranium mine.</title>
        <authorList>
            <person name="Santos T."/>
            <person name="Caetano T."/>
            <person name="Covas C."/>
            <person name="Cruz A."/>
            <person name="Mendo S."/>
        </authorList>
    </citation>
    <scope>NUCLEOTIDE SEQUENCE [LARGE SCALE GENOMIC DNA]</scope>
    <source>
        <strain evidence="13 14">NL19</strain>
    </source>
</reference>
<keyword evidence="6 8" id="KW-0472">Membrane</keyword>
<evidence type="ECO:0000256" key="3">
    <source>
        <dbReference type="ARBA" id="ARBA00022452"/>
    </source>
</evidence>
<evidence type="ECO:0000256" key="4">
    <source>
        <dbReference type="ARBA" id="ARBA00022692"/>
    </source>
</evidence>
<dbReference type="InterPro" id="IPR012910">
    <property type="entry name" value="Plug_dom"/>
</dbReference>
<feature type="domain" description="TonB-dependent receptor plug" evidence="11">
    <location>
        <begin position="145"/>
        <end position="234"/>
    </location>
</feature>
<protein>
    <submittedName>
        <fullName evidence="13">TonB-dependent receptor</fullName>
    </submittedName>
</protein>
<dbReference type="GO" id="GO:0009279">
    <property type="term" value="C:cell outer membrane"/>
    <property type="evidence" value="ECO:0007669"/>
    <property type="project" value="UniProtKB-SubCell"/>
</dbReference>
<evidence type="ECO:0000313" key="14">
    <source>
        <dbReference type="Proteomes" id="UP000032049"/>
    </source>
</evidence>
<dbReference type="SUPFAM" id="SSF56935">
    <property type="entry name" value="Porins"/>
    <property type="match status" value="1"/>
</dbReference>
<dbReference type="Pfam" id="PF13715">
    <property type="entry name" value="CarbopepD_reg_2"/>
    <property type="match status" value="1"/>
</dbReference>
<dbReference type="Gene3D" id="2.40.170.20">
    <property type="entry name" value="TonB-dependent receptor, beta-barrel domain"/>
    <property type="match status" value="1"/>
</dbReference>
<proteinExistence type="inferred from homology"/>
<evidence type="ECO:0000259" key="11">
    <source>
        <dbReference type="Pfam" id="PF07715"/>
    </source>
</evidence>
<evidence type="ECO:0000256" key="2">
    <source>
        <dbReference type="ARBA" id="ARBA00022448"/>
    </source>
</evidence>
<dbReference type="Pfam" id="PF14905">
    <property type="entry name" value="OMP_b-brl_3"/>
    <property type="match status" value="1"/>
</dbReference>
<dbReference type="InterPro" id="IPR008969">
    <property type="entry name" value="CarboxyPept-like_regulatory"/>
</dbReference>
<feature type="region of interest" description="Disordered" evidence="9">
    <location>
        <begin position="784"/>
        <end position="813"/>
    </location>
</feature>
<comment type="subcellular location">
    <subcellularLocation>
        <location evidence="1 8">Cell outer membrane</location>
        <topology evidence="1 8">Multi-pass membrane protein</topology>
    </subcellularLocation>
</comment>
<accession>A0A0D0GQY8</accession>
<dbReference type="GO" id="GO:0044718">
    <property type="term" value="P:siderophore transmembrane transport"/>
    <property type="evidence" value="ECO:0007669"/>
    <property type="project" value="TreeGrafter"/>
</dbReference>
<keyword evidence="4 8" id="KW-0812">Transmembrane</keyword>
<keyword evidence="14" id="KW-1185">Reference proteome</keyword>
<dbReference type="OrthoDB" id="606851at2"/>
<keyword evidence="7 8" id="KW-0998">Cell outer membrane</keyword>
<keyword evidence="13" id="KW-0675">Receptor</keyword>
<evidence type="ECO:0000259" key="12">
    <source>
        <dbReference type="Pfam" id="PF14905"/>
    </source>
</evidence>
<sequence>MKRLLLLFAFLGLMQQVNAQFNLGGGAQKVTITGRISAVIIDSATKQPVDYATVSLIRIKDNKSVNGGVTDAKGKVVLQNVSPEQYKLLIGFMGYKSKTIQVKTSQEKPDLNLGNIYLSGTESNLKEVAIVGKTPMVETKIDKLVYNAEQDVTTAGGNASDVMRKVPMVSVDIDGNPSLRGSSAVRVLINGKPSGTMSNSVADALKMIPAEEIKSVEVITSPSAKYDAEGAGGIINIITKKKTAQGINGNAAVSVGTRQNNGNFSLNAKQGRLGISSNFGGQYAIPQDTRVVLENDVYSKQSHIFQDGFTRAKRYGYNGSVGLDYDINGYNSLSTNIKYNNFTNGSNGSSDVTSTLLENAILKTTNYVRASDNNNSFKNIDWSADYRKTTKKEGEEFTVSGQASFGRNTAEFNTRLINPDGSPLAPTVIGDNTGKNNEYTLQTDYVYPFSKTMTLETGVKGILRNIKSKYESSEQDFDYKQDVGAAYGVLSFKLAKTLDVKGGLRAEYTDISGVSGSSLNFNNNYFNLFPSAIISKTLKGNSTLKLSYNRRMQRPSLSYLNPFLNRNDPENQQQGNPNLSPEISDIIELGYSTFIKGSVINASVFYRNTQDVIESLFIPEQKLTTYFNVGRNKSFGANVFATYNPLPKWTLMGNFSLNTYDLNNFQTNQRTGVYVNYSVFARSAISFKGGWNTELFGVYNASRRTFQGTSGPMAFYGGAFKKDIMKKKATVGINVLNVFSRDLHIHNENKGDDFRQNMNIYYPLRSFGVNFSYKFGKVTFTGPKKKKGINNDDLKQDEGAGGLGGGAGGTPKQ</sequence>
<dbReference type="PANTHER" id="PTHR30069:SF29">
    <property type="entry name" value="HEMOGLOBIN AND HEMOGLOBIN-HAPTOGLOBIN-BINDING PROTEIN 1-RELATED"/>
    <property type="match status" value="1"/>
</dbReference>
<dbReference type="PANTHER" id="PTHR30069">
    <property type="entry name" value="TONB-DEPENDENT OUTER MEMBRANE RECEPTOR"/>
    <property type="match status" value="1"/>
</dbReference>
<keyword evidence="2 8" id="KW-0813">Transport</keyword>
<dbReference type="InterPro" id="IPR036942">
    <property type="entry name" value="Beta-barrel_TonB_sf"/>
</dbReference>
<dbReference type="Gene3D" id="2.60.40.1120">
    <property type="entry name" value="Carboxypeptidase-like, regulatory domain"/>
    <property type="match status" value="1"/>
</dbReference>